<keyword evidence="2" id="KW-1185">Reference proteome</keyword>
<sequence length="220" mass="24652">MASTVAQRTIQSAKRGRVRADITRTRHIQLHNVPKTAQPGDIWRLCTRAKLENVESGNAWVTLTNASFSDSTLKKFHEGHYIGASEISASMNARKDAEFLRRGRGEKGREDAANRGVLGSGPSARISGGEKNVCLSGLPDYTTVDVVKRILKSFKFTSSGEKEVVKLEQATRQYTNSTGRFLVRLASSSEAHRLVRKLHETDFNEINKNRQWRIKAHIVY</sequence>
<organism evidence="1 2">
    <name type="scientific">Irpex rosettiformis</name>
    <dbReference type="NCBI Taxonomy" id="378272"/>
    <lineage>
        <taxon>Eukaryota</taxon>
        <taxon>Fungi</taxon>
        <taxon>Dikarya</taxon>
        <taxon>Basidiomycota</taxon>
        <taxon>Agaricomycotina</taxon>
        <taxon>Agaricomycetes</taxon>
        <taxon>Polyporales</taxon>
        <taxon>Irpicaceae</taxon>
        <taxon>Irpex</taxon>
    </lineage>
</organism>
<proteinExistence type="predicted"/>
<accession>A0ACB8UJQ7</accession>
<gene>
    <name evidence="1" type="ORF">BDY19DRAFT_284731</name>
</gene>
<comment type="caution">
    <text evidence="1">The sequence shown here is derived from an EMBL/GenBank/DDBJ whole genome shotgun (WGS) entry which is preliminary data.</text>
</comment>
<evidence type="ECO:0000313" key="2">
    <source>
        <dbReference type="Proteomes" id="UP001055072"/>
    </source>
</evidence>
<dbReference type="EMBL" id="MU274901">
    <property type="protein sequence ID" value="KAI0093910.1"/>
    <property type="molecule type" value="Genomic_DNA"/>
</dbReference>
<dbReference type="Proteomes" id="UP001055072">
    <property type="component" value="Unassembled WGS sequence"/>
</dbReference>
<name>A0ACB8UJQ7_9APHY</name>
<evidence type="ECO:0000313" key="1">
    <source>
        <dbReference type="EMBL" id="KAI0093910.1"/>
    </source>
</evidence>
<protein>
    <submittedName>
        <fullName evidence="1">Uncharacterized protein</fullName>
    </submittedName>
</protein>
<reference evidence="1" key="1">
    <citation type="journal article" date="2021" name="Environ. Microbiol.">
        <title>Gene family expansions and transcriptome signatures uncover fungal adaptations to wood decay.</title>
        <authorList>
            <person name="Hage H."/>
            <person name="Miyauchi S."/>
            <person name="Viragh M."/>
            <person name="Drula E."/>
            <person name="Min B."/>
            <person name="Chaduli D."/>
            <person name="Navarro D."/>
            <person name="Favel A."/>
            <person name="Norest M."/>
            <person name="Lesage-Meessen L."/>
            <person name="Balint B."/>
            <person name="Merenyi Z."/>
            <person name="de Eugenio L."/>
            <person name="Morin E."/>
            <person name="Martinez A.T."/>
            <person name="Baldrian P."/>
            <person name="Stursova M."/>
            <person name="Martinez M.J."/>
            <person name="Novotny C."/>
            <person name="Magnuson J.K."/>
            <person name="Spatafora J.W."/>
            <person name="Maurice S."/>
            <person name="Pangilinan J."/>
            <person name="Andreopoulos W."/>
            <person name="LaButti K."/>
            <person name="Hundley H."/>
            <person name="Na H."/>
            <person name="Kuo A."/>
            <person name="Barry K."/>
            <person name="Lipzen A."/>
            <person name="Henrissat B."/>
            <person name="Riley R."/>
            <person name="Ahrendt S."/>
            <person name="Nagy L.G."/>
            <person name="Grigoriev I.V."/>
            <person name="Martin F."/>
            <person name="Rosso M.N."/>
        </authorList>
    </citation>
    <scope>NUCLEOTIDE SEQUENCE</scope>
    <source>
        <strain evidence="1">CBS 384.51</strain>
    </source>
</reference>